<dbReference type="Pfam" id="PF00153">
    <property type="entry name" value="Mito_carr"/>
    <property type="match status" value="3"/>
</dbReference>
<evidence type="ECO:0000256" key="7">
    <source>
        <dbReference type="ARBA" id="ARBA00022737"/>
    </source>
</evidence>
<evidence type="ECO:0000313" key="17">
    <source>
        <dbReference type="EMBL" id="KAJ4845604.1"/>
    </source>
</evidence>
<feature type="transmembrane region" description="Helical" evidence="16">
    <location>
        <begin position="292"/>
        <end position="313"/>
    </location>
</feature>
<keyword evidence="10" id="KW-0496">Mitochondrion</keyword>
<gene>
    <name evidence="17" type="primary">AAC3</name>
    <name evidence="17" type="ORF">Tsubulata_005736</name>
</gene>
<dbReference type="PRINTS" id="PR00927">
    <property type="entry name" value="ADPTRNSLCASE"/>
</dbReference>
<feature type="repeat" description="Solcar" evidence="14">
    <location>
        <begin position="84"/>
        <end position="177"/>
    </location>
</feature>
<evidence type="ECO:0000256" key="13">
    <source>
        <dbReference type="ARBA" id="ARBA00045250"/>
    </source>
</evidence>
<protein>
    <recommendedName>
        <fullName evidence="16">ADP/ATP translocase</fullName>
    </recommendedName>
    <alternativeName>
        <fullName evidence="16">ADP,ATP carrier protein</fullName>
    </alternativeName>
</protein>
<keyword evidence="11 14" id="KW-0472">Membrane</keyword>
<dbReference type="PANTHER" id="PTHR45635:SF14">
    <property type="entry name" value="ADP_ATP TRANSLOCASE"/>
    <property type="match status" value="1"/>
</dbReference>
<comment type="similarity">
    <text evidence="2 15">Belongs to the mitochondrial carrier (TC 2.A.29) family.</text>
</comment>
<dbReference type="GO" id="GO:0140021">
    <property type="term" value="P:mitochondrial ADP transmembrane transport"/>
    <property type="evidence" value="ECO:0007669"/>
    <property type="project" value="InterPro"/>
</dbReference>
<evidence type="ECO:0000256" key="11">
    <source>
        <dbReference type="ARBA" id="ARBA00023136"/>
    </source>
</evidence>
<keyword evidence="9 16" id="KW-1133">Transmembrane helix</keyword>
<dbReference type="PANTHER" id="PTHR45635">
    <property type="entry name" value="ADP,ATP CARRIER PROTEIN 1-RELATED-RELATED"/>
    <property type="match status" value="1"/>
</dbReference>
<comment type="caution">
    <text evidence="17">The sequence shown here is derived from an EMBL/GenBank/DDBJ whole genome shotgun (WGS) entry which is preliminary data.</text>
</comment>
<dbReference type="AlphaFoldDB" id="A0A9Q0GBH1"/>
<sequence>MADGSERHPSLFQNIHGQSSLMSRLSPNLQARSYNVSGVAAAYASQARRSALHPALQGAGVPLLMPHASTSAMFVPAPAEKGVQGFLVDFLMGGVSAAVSKTAAAPIERVKLLIQNQDEMIKAGRLSEPYKGIGDCFGRTIKDEGMISLWRGNTANVIRYFPTQALNFAFKDYFKRLFNFKKDRDGYWKWFAGNLASGGAAGASSLLFVYSLDYARTRLANDAKSAKKGGGERQFNGLIDVYRKTLKSDGIAGLYRGFSISCVGIIVYRGLYFGMYDSLKPVVLVGGLQDSFLASFLLGWGITIGAGLASYPIDTVRRRMMMTSGEAVKYKSSMDAFQQIIKNEGSKSLFKGAGANILRAVAGAGVLAGYDKLQVLVFGKKYGSGGGG</sequence>
<dbReference type="Gene3D" id="1.50.40.10">
    <property type="entry name" value="Mitochondrial carrier domain"/>
    <property type="match status" value="1"/>
</dbReference>
<accession>A0A9Q0GBH1</accession>
<evidence type="ECO:0000256" key="1">
    <source>
        <dbReference type="ARBA" id="ARBA00004448"/>
    </source>
</evidence>
<comment type="caution">
    <text evidence="16">Lacks conserved residue(s) required for the propagation of feature annotation.</text>
</comment>
<keyword evidence="7" id="KW-0677">Repeat</keyword>
<evidence type="ECO:0000256" key="6">
    <source>
        <dbReference type="ARBA" id="ARBA00022692"/>
    </source>
</evidence>
<evidence type="ECO:0000256" key="3">
    <source>
        <dbReference type="ARBA" id="ARBA00011245"/>
    </source>
</evidence>
<proteinExistence type="inferred from homology"/>
<evidence type="ECO:0000313" key="18">
    <source>
        <dbReference type="Proteomes" id="UP001141552"/>
    </source>
</evidence>
<dbReference type="InterPro" id="IPR002067">
    <property type="entry name" value="MCP"/>
</dbReference>
<evidence type="ECO:0000256" key="14">
    <source>
        <dbReference type="PROSITE-ProRule" id="PRU00282"/>
    </source>
</evidence>
<dbReference type="OrthoDB" id="270584at2759"/>
<comment type="function">
    <text evidence="13">ADP:ATP antiporter that mediates import of ADP into the mitochondrial matrix for ATP synthesis, and export of ATP out to fuel the cell. Cycles between the cytoplasmic-open state (c-state) and the matrix-open state (m-state): operates by the alternating access mechanism with a single substrate-binding site intermittently exposed to either the cytosolic (c-state) or matrix (m-state) side of the inner mitochondrial membrane.</text>
</comment>
<evidence type="ECO:0000256" key="2">
    <source>
        <dbReference type="ARBA" id="ARBA00006375"/>
    </source>
</evidence>
<evidence type="ECO:0000256" key="9">
    <source>
        <dbReference type="ARBA" id="ARBA00022989"/>
    </source>
</evidence>
<keyword evidence="8" id="KW-0999">Mitochondrion inner membrane</keyword>
<evidence type="ECO:0000256" key="12">
    <source>
        <dbReference type="ARBA" id="ARBA00024143"/>
    </source>
</evidence>
<dbReference type="GO" id="GO:0005743">
    <property type="term" value="C:mitochondrial inner membrane"/>
    <property type="evidence" value="ECO:0007669"/>
    <property type="project" value="UniProtKB-SubCell"/>
</dbReference>
<keyword evidence="5" id="KW-0050">Antiport</keyword>
<comment type="catalytic activity">
    <reaction evidence="12">
        <text>ADP(in) + ATP(out) = ADP(out) + ATP(in)</text>
        <dbReference type="Rhea" id="RHEA:34999"/>
        <dbReference type="ChEBI" id="CHEBI:30616"/>
        <dbReference type="ChEBI" id="CHEBI:456216"/>
    </reaction>
    <physiologicalReaction direction="left-to-right" evidence="12">
        <dbReference type="Rhea" id="RHEA:35000"/>
    </physiologicalReaction>
</comment>
<keyword evidence="6 14" id="KW-0812">Transmembrane</keyword>
<organism evidence="17 18">
    <name type="scientific">Turnera subulata</name>
    <dbReference type="NCBI Taxonomy" id="218843"/>
    <lineage>
        <taxon>Eukaryota</taxon>
        <taxon>Viridiplantae</taxon>
        <taxon>Streptophyta</taxon>
        <taxon>Embryophyta</taxon>
        <taxon>Tracheophyta</taxon>
        <taxon>Spermatophyta</taxon>
        <taxon>Magnoliopsida</taxon>
        <taxon>eudicotyledons</taxon>
        <taxon>Gunneridae</taxon>
        <taxon>Pentapetalae</taxon>
        <taxon>rosids</taxon>
        <taxon>fabids</taxon>
        <taxon>Malpighiales</taxon>
        <taxon>Passifloraceae</taxon>
        <taxon>Turnera</taxon>
    </lineage>
</organism>
<comment type="function">
    <text evidence="16">Catalyzes the exchange of ADP and ATP across the membrane.</text>
</comment>
<keyword evidence="4 15" id="KW-0813">Transport</keyword>
<evidence type="ECO:0000256" key="16">
    <source>
        <dbReference type="RuleBase" id="RU368008"/>
    </source>
</evidence>
<feature type="transmembrane region" description="Helical" evidence="16">
    <location>
        <begin position="253"/>
        <end position="272"/>
    </location>
</feature>
<dbReference type="PRINTS" id="PR00926">
    <property type="entry name" value="MITOCARRIER"/>
</dbReference>
<evidence type="ECO:0000256" key="5">
    <source>
        <dbReference type="ARBA" id="ARBA00022449"/>
    </source>
</evidence>
<feature type="repeat" description="Solcar" evidence="14">
    <location>
        <begin position="189"/>
        <end position="282"/>
    </location>
</feature>
<feature type="transmembrane region" description="Helical" evidence="16">
    <location>
        <begin position="187"/>
        <end position="210"/>
    </location>
</feature>
<dbReference type="InterPro" id="IPR018108">
    <property type="entry name" value="MCP_transmembrane"/>
</dbReference>
<dbReference type="GO" id="GO:0005471">
    <property type="term" value="F:ATP:ADP antiporter activity"/>
    <property type="evidence" value="ECO:0007669"/>
    <property type="project" value="UniProtKB-UniRule"/>
</dbReference>
<feature type="repeat" description="Solcar" evidence="14">
    <location>
        <begin position="290"/>
        <end position="376"/>
    </location>
</feature>
<name>A0A9Q0GBH1_9ROSI</name>
<dbReference type="PROSITE" id="PS50920">
    <property type="entry name" value="SOLCAR"/>
    <property type="match status" value="3"/>
</dbReference>
<evidence type="ECO:0000256" key="10">
    <source>
        <dbReference type="ARBA" id="ARBA00023128"/>
    </source>
</evidence>
<evidence type="ECO:0000256" key="8">
    <source>
        <dbReference type="ARBA" id="ARBA00022792"/>
    </source>
</evidence>
<dbReference type="SUPFAM" id="SSF103506">
    <property type="entry name" value="Mitochondrial carrier"/>
    <property type="match status" value="1"/>
</dbReference>
<evidence type="ECO:0000256" key="15">
    <source>
        <dbReference type="RuleBase" id="RU000488"/>
    </source>
</evidence>
<dbReference type="Proteomes" id="UP001141552">
    <property type="component" value="Unassembled WGS sequence"/>
</dbReference>
<comment type="subunit">
    <text evidence="3 16">Monomer.</text>
</comment>
<dbReference type="GO" id="GO:1990544">
    <property type="term" value="P:mitochondrial ATP transmembrane transport"/>
    <property type="evidence" value="ECO:0007669"/>
    <property type="project" value="InterPro"/>
</dbReference>
<reference evidence="17" key="2">
    <citation type="journal article" date="2023" name="Plants (Basel)">
        <title>Annotation of the Turnera subulata (Passifloraceae) Draft Genome Reveals the S-Locus Evolved after the Divergence of Turneroideae from Passifloroideae in a Stepwise Manner.</title>
        <authorList>
            <person name="Henning P.M."/>
            <person name="Roalson E.H."/>
            <person name="Mir W."/>
            <person name="McCubbin A.G."/>
            <person name="Shore J.S."/>
        </authorList>
    </citation>
    <scope>NUCLEOTIDE SEQUENCE</scope>
    <source>
        <strain evidence="17">F60SS</strain>
    </source>
</reference>
<dbReference type="InterPro" id="IPR002113">
    <property type="entry name" value="ADT_euk_type"/>
</dbReference>
<reference evidence="17" key="1">
    <citation type="submission" date="2022-02" db="EMBL/GenBank/DDBJ databases">
        <authorList>
            <person name="Henning P.M."/>
            <person name="McCubbin A.G."/>
            <person name="Shore J.S."/>
        </authorList>
    </citation>
    <scope>NUCLEOTIDE SEQUENCE</scope>
    <source>
        <strain evidence="17">F60SS</strain>
        <tissue evidence="17">Leaves</tissue>
    </source>
</reference>
<dbReference type="InterPro" id="IPR023395">
    <property type="entry name" value="MCP_dom_sf"/>
</dbReference>
<keyword evidence="18" id="KW-1185">Reference proteome</keyword>
<dbReference type="EMBL" id="JAKUCV010001627">
    <property type="protein sequence ID" value="KAJ4845604.1"/>
    <property type="molecule type" value="Genomic_DNA"/>
</dbReference>
<evidence type="ECO:0000256" key="4">
    <source>
        <dbReference type="ARBA" id="ARBA00022448"/>
    </source>
</evidence>
<dbReference type="FunFam" id="1.50.40.10:FF:000001">
    <property type="entry name" value="ADP,ATP carrier protein, mitochondrial"/>
    <property type="match status" value="1"/>
</dbReference>
<comment type="subcellular location">
    <subcellularLocation>
        <location evidence="16">Membrane</location>
        <topology evidence="16">Multi-pass membrane protein</topology>
    </subcellularLocation>
    <subcellularLocation>
        <location evidence="1">Mitochondrion inner membrane</location>
        <topology evidence="1">Multi-pass membrane protein</topology>
    </subcellularLocation>
</comment>